<evidence type="ECO:0000256" key="3">
    <source>
        <dbReference type="ARBA" id="ARBA00022842"/>
    </source>
</evidence>
<organism evidence="5">
    <name type="scientific">freshwater metagenome</name>
    <dbReference type="NCBI Taxonomy" id="449393"/>
    <lineage>
        <taxon>unclassified sequences</taxon>
        <taxon>metagenomes</taxon>
        <taxon>ecological metagenomes</taxon>
    </lineage>
</organism>
<feature type="domain" description="GS catalytic" evidence="4">
    <location>
        <begin position="113"/>
        <end position="458"/>
    </location>
</feature>
<gene>
    <name evidence="5" type="ORF">UFOPK3522_00635</name>
</gene>
<dbReference type="GO" id="GO:0006542">
    <property type="term" value="P:glutamine biosynthetic process"/>
    <property type="evidence" value="ECO:0007669"/>
    <property type="project" value="InterPro"/>
</dbReference>
<dbReference type="SMART" id="SM01230">
    <property type="entry name" value="Gln-synt_C"/>
    <property type="match status" value="1"/>
</dbReference>
<dbReference type="InterPro" id="IPR014746">
    <property type="entry name" value="Gln_synth/guanido_kin_cat_dom"/>
</dbReference>
<dbReference type="PANTHER" id="PTHR43785">
    <property type="entry name" value="GAMMA-GLUTAMYLPUTRESCINE SYNTHETASE"/>
    <property type="match status" value="1"/>
</dbReference>
<dbReference type="PANTHER" id="PTHR43785:SF14">
    <property type="entry name" value="GLUTAMINE SYNTHETASE"/>
    <property type="match status" value="1"/>
</dbReference>
<dbReference type="InterPro" id="IPR027303">
    <property type="entry name" value="Gln_synth_gly_rich_site"/>
</dbReference>
<protein>
    <submittedName>
        <fullName evidence="5">Unannotated protein</fullName>
    </submittedName>
</protein>
<evidence type="ECO:0000259" key="4">
    <source>
        <dbReference type="PROSITE" id="PS51987"/>
    </source>
</evidence>
<evidence type="ECO:0000256" key="2">
    <source>
        <dbReference type="ARBA" id="ARBA00022598"/>
    </source>
</evidence>
<dbReference type="PROSITE" id="PS00181">
    <property type="entry name" value="GLNA_ATP"/>
    <property type="match status" value="1"/>
</dbReference>
<dbReference type="SUPFAM" id="SSF55931">
    <property type="entry name" value="Glutamine synthetase/guanido kinase"/>
    <property type="match status" value="1"/>
</dbReference>
<dbReference type="PROSITE" id="PS51987">
    <property type="entry name" value="GS_CATALYTIC"/>
    <property type="match status" value="1"/>
</dbReference>
<dbReference type="InterPro" id="IPR017536">
    <property type="entry name" value="Glutamine_synthetase_typeIII"/>
</dbReference>
<dbReference type="SUPFAM" id="SSF54368">
    <property type="entry name" value="Glutamine synthetase, N-terminal domain"/>
    <property type="match status" value="1"/>
</dbReference>
<keyword evidence="2" id="KW-0436">Ligase</keyword>
<dbReference type="AlphaFoldDB" id="A0A6J5ZJD6"/>
<dbReference type="GO" id="GO:0004356">
    <property type="term" value="F:glutamine synthetase activity"/>
    <property type="evidence" value="ECO:0007669"/>
    <property type="project" value="InterPro"/>
</dbReference>
<keyword evidence="3" id="KW-0460">Magnesium</keyword>
<dbReference type="NCBIfam" id="TIGR03105">
    <property type="entry name" value="gln_synth_III"/>
    <property type="match status" value="1"/>
</dbReference>
<comment type="cofactor">
    <cofactor evidence="1">
        <name>Mg(2+)</name>
        <dbReference type="ChEBI" id="CHEBI:18420"/>
    </cofactor>
</comment>
<dbReference type="Gene3D" id="3.30.590.10">
    <property type="entry name" value="Glutamine synthetase/guanido kinase, catalytic domain"/>
    <property type="match status" value="1"/>
</dbReference>
<dbReference type="EMBL" id="CAESAO010000040">
    <property type="protein sequence ID" value="CAB4341518.1"/>
    <property type="molecule type" value="Genomic_DNA"/>
</dbReference>
<dbReference type="InterPro" id="IPR036651">
    <property type="entry name" value="Gln_synt_N_sf"/>
</dbReference>
<accession>A0A6J5ZJD6</accession>
<dbReference type="Gene3D" id="3.10.20.70">
    <property type="entry name" value="Glutamine synthetase, N-terminal domain"/>
    <property type="match status" value="1"/>
</dbReference>
<evidence type="ECO:0000313" key="5">
    <source>
        <dbReference type="EMBL" id="CAB4341518.1"/>
    </source>
</evidence>
<name>A0A6J5ZJD6_9ZZZZ</name>
<proteinExistence type="predicted"/>
<dbReference type="InterPro" id="IPR008146">
    <property type="entry name" value="Gln_synth_cat_dom"/>
</dbReference>
<reference evidence="5" key="1">
    <citation type="submission" date="2020-05" db="EMBL/GenBank/DDBJ databases">
        <authorList>
            <person name="Chiriac C."/>
            <person name="Salcher M."/>
            <person name="Ghai R."/>
            <person name="Kavagutti S V."/>
        </authorList>
    </citation>
    <scope>NUCLEOTIDE SEQUENCE</scope>
</reference>
<sequence length="458" mass="50983">MASSKPGNYDVETLERKRDELAAAGVEYCLSSFIDIHGVTKAKSVPIAHFVNMMNGSELYTGAAIDGLGQEPSDDELALWPDLEAITQMPWEPTVAWAPGSLKLHEEPWPMDTRNVLQRQIDRLAEHGLIFNLGIEPEFFLVRRNADGEVVPADPKNVIPRAAYDIVNLLEAQPFLDQLIKNMNSVGYDVHSYDHEDANGQFELDFSYADSMTMADRLTFLRLMTKVMAREHGFEATFMPKPYSNRTGSGGHFNMSMADIKTGENAFADPNDPRGCGVSKLAYHFIAGVLKHAKAICAVTCPTVNSYKRLVVAGSMTGFTWAPVFISYGNNNRTHMVRIPMNSPRVESRAVDISVNPYLGAAMMLGAGLDGIENELDPGDPIDLNMYLQPPEKITELGVDTLPRTLLEAVEAFAADPLSEAVCGTDLRDAFVEVKSQEWWDYHNTVSQWEYDRYLEFL</sequence>
<dbReference type="Pfam" id="PF00120">
    <property type="entry name" value="Gln-synt_C"/>
    <property type="match status" value="1"/>
</dbReference>
<evidence type="ECO:0000256" key="1">
    <source>
        <dbReference type="ARBA" id="ARBA00001946"/>
    </source>
</evidence>